<reference evidence="1 2" key="2">
    <citation type="journal article" date="2022" name="Mol. Ecol. Resour.">
        <title>The genomes of chicory, endive, great burdock and yacon provide insights into Asteraceae paleo-polyploidization history and plant inulin production.</title>
        <authorList>
            <person name="Fan W."/>
            <person name="Wang S."/>
            <person name="Wang H."/>
            <person name="Wang A."/>
            <person name="Jiang F."/>
            <person name="Liu H."/>
            <person name="Zhao H."/>
            <person name="Xu D."/>
            <person name="Zhang Y."/>
        </authorList>
    </citation>
    <scope>NUCLEOTIDE SEQUENCE [LARGE SCALE GENOMIC DNA]</scope>
    <source>
        <strain evidence="2">cv. Yunnan</strain>
        <tissue evidence="1">Leaves</tissue>
    </source>
</reference>
<sequence>MEVILKLKELIKELTEKNVLAKMRLLQLCGQVEQMKEELLILNHQLVDLCNRTSQYSMPMLPHEMFESFMIMAHPFLVSNNQNEGWEHFLNLVTPPWRRVFENARNSIREITMEFLATFNFQQTNLDYWDENAVSFRLGGSWHSTSIELFGIAIGIYTEDEIYEPTFSTSTHSFPDEEDINHPNWGSTRTAFWNKVVRREPCNIANLFCRLIATNSTAGVNTPMFGNGWIVQLYENNDEPTHGTKGPSPGLGQIWDPEDPELVIMDLDIQHSPHHQHHHDTGASSSRTIGFPSMMDIYESIETVSTYARRSFEICQSKNFTVYQMDVKSAFLYGKISEEAPRAWYETLSGYLLSNNFRRGAIDQTLFIKDEGGEILLVQIYVDDIIFGSTRKQLCQDFETLMHSKFEMSSMGELNFFLGLQVKQVPNGIFISQSKYVKNILERFKMADCSATRTPMQVHHQLTPDKDGQDTDQHQYRAMIGSLMYLTASRPDIMFAVCLCARFQAAPKVSHLQAVKRIFRYLKGTPRLGLWYSKNDMFNLYAYTDSDYGECNLDKKSTSGGCQFLGGRLISWQCKKQTCVSTSTAEAEYIAASSCYAQVIWIQNQMLDYGMTFMATPIHLDNMSVISTQTIRCITQRQSTLTSAADRFNLQQQKICN</sequence>
<proteinExistence type="predicted"/>
<gene>
    <name evidence="1" type="ORF">L1987_32899</name>
</gene>
<comment type="caution">
    <text evidence="1">The sequence shown here is derived from an EMBL/GenBank/DDBJ whole genome shotgun (WGS) entry which is preliminary data.</text>
</comment>
<name>A0ACB9HQD1_9ASTR</name>
<accession>A0ACB9HQD1</accession>
<organism evidence="1 2">
    <name type="scientific">Smallanthus sonchifolius</name>
    <dbReference type="NCBI Taxonomy" id="185202"/>
    <lineage>
        <taxon>Eukaryota</taxon>
        <taxon>Viridiplantae</taxon>
        <taxon>Streptophyta</taxon>
        <taxon>Embryophyta</taxon>
        <taxon>Tracheophyta</taxon>
        <taxon>Spermatophyta</taxon>
        <taxon>Magnoliopsida</taxon>
        <taxon>eudicotyledons</taxon>
        <taxon>Gunneridae</taxon>
        <taxon>Pentapetalae</taxon>
        <taxon>asterids</taxon>
        <taxon>campanulids</taxon>
        <taxon>Asterales</taxon>
        <taxon>Asteraceae</taxon>
        <taxon>Asteroideae</taxon>
        <taxon>Heliantheae alliance</taxon>
        <taxon>Millerieae</taxon>
        <taxon>Smallanthus</taxon>
    </lineage>
</organism>
<keyword evidence="2" id="KW-1185">Reference proteome</keyword>
<reference evidence="2" key="1">
    <citation type="journal article" date="2022" name="Mol. Ecol. Resour.">
        <title>The genomes of chicory, endive, great burdock and yacon provide insights into Asteraceae palaeo-polyploidization history and plant inulin production.</title>
        <authorList>
            <person name="Fan W."/>
            <person name="Wang S."/>
            <person name="Wang H."/>
            <person name="Wang A."/>
            <person name="Jiang F."/>
            <person name="Liu H."/>
            <person name="Zhao H."/>
            <person name="Xu D."/>
            <person name="Zhang Y."/>
        </authorList>
    </citation>
    <scope>NUCLEOTIDE SEQUENCE [LARGE SCALE GENOMIC DNA]</scope>
    <source>
        <strain evidence="2">cv. Yunnan</strain>
    </source>
</reference>
<dbReference type="Proteomes" id="UP001056120">
    <property type="component" value="Linkage Group LG11"/>
</dbReference>
<evidence type="ECO:0000313" key="1">
    <source>
        <dbReference type="EMBL" id="KAI3797638.1"/>
    </source>
</evidence>
<dbReference type="EMBL" id="CM042028">
    <property type="protein sequence ID" value="KAI3797638.1"/>
    <property type="molecule type" value="Genomic_DNA"/>
</dbReference>
<protein>
    <submittedName>
        <fullName evidence="1">Uncharacterized protein</fullName>
    </submittedName>
</protein>
<evidence type="ECO:0000313" key="2">
    <source>
        <dbReference type="Proteomes" id="UP001056120"/>
    </source>
</evidence>